<sequence>MAFFAEATTTDRLVLTGRIVTMDRAGTVHPKGILCIEQDRIAAVVGDLAHVPAEFAGIAPIDTHGTIYPGLIELHNHLSYNFLPLWSVPRRYTNRNQWRTTEPDYDVCIAMPAKIIGSNIDIDYPRSIARFVECRSLLGGATTSQGLSSSGAGGSKWYRGLIRNVEAPNDAIFPAAGGQTLDYAPEEIATKLVPALARDRPFFYHLSEGTDADARQRFLDLQYAPGTWAIDDDLITIHCTALQPGDLPQLANGAGIVWSPLSNLLLYGSTADVAAAKQAGLRIALGSDWSPSGSKNLLGELKIARIVSDHLGGLFTNADLARMVTSTPAEMLGWSGQVGSIERGKKADLLILEGDAPDPHAQLIDAREDDVLAVVIDGRPRHGRMGFLDFHASRQERIVIGGKDYSLDLTEAGTDMLAGLSLATAIAKLTHGLANLPALAAQAAAVPAHALAYFDRQPVSVDFELEDPVDFSAFQTMALRAVPALKPLALAPITAVDDAGFVPALKANRNLPAYLVNAL</sequence>
<comment type="caution">
    <text evidence="4">The sequence shown here is derived from an EMBL/GenBank/DDBJ whole genome shotgun (WGS) entry which is preliminary data.</text>
</comment>
<protein>
    <submittedName>
        <fullName evidence="4">Amidohydrolase family protein</fullName>
    </submittedName>
</protein>
<dbReference type="Gene3D" id="2.30.40.10">
    <property type="entry name" value="Urease, subunit C, domain 1"/>
    <property type="match status" value="1"/>
</dbReference>
<dbReference type="SUPFAM" id="SSF51338">
    <property type="entry name" value="Composite domain of metallo-dependent hydrolases"/>
    <property type="match status" value="1"/>
</dbReference>
<dbReference type="Proteomes" id="UP001169764">
    <property type="component" value="Unassembled WGS sequence"/>
</dbReference>
<dbReference type="EMBL" id="JAUOTP010000007">
    <property type="protein sequence ID" value="MDO6415836.1"/>
    <property type="molecule type" value="Genomic_DNA"/>
</dbReference>
<evidence type="ECO:0000256" key="2">
    <source>
        <dbReference type="ARBA" id="ARBA00022801"/>
    </source>
</evidence>
<dbReference type="PANTHER" id="PTHR43794">
    <property type="entry name" value="AMINOHYDROLASE SSNA-RELATED"/>
    <property type="match status" value="1"/>
</dbReference>
<feature type="domain" description="Amidohydrolase-related" evidence="3">
    <location>
        <begin position="224"/>
        <end position="379"/>
    </location>
</feature>
<dbReference type="InterPro" id="IPR011059">
    <property type="entry name" value="Metal-dep_hydrolase_composite"/>
</dbReference>
<organism evidence="4 5">
    <name type="scientific">Sphingomonas natans</name>
    <dbReference type="NCBI Taxonomy" id="3063330"/>
    <lineage>
        <taxon>Bacteria</taxon>
        <taxon>Pseudomonadati</taxon>
        <taxon>Pseudomonadota</taxon>
        <taxon>Alphaproteobacteria</taxon>
        <taxon>Sphingomonadales</taxon>
        <taxon>Sphingomonadaceae</taxon>
        <taxon>Sphingomonas</taxon>
    </lineage>
</organism>
<gene>
    <name evidence="4" type="ORF">Q4F19_15700</name>
</gene>
<name>A0ABT8YBW5_9SPHN</name>
<dbReference type="InterPro" id="IPR032466">
    <property type="entry name" value="Metal_Hydrolase"/>
</dbReference>
<dbReference type="Pfam" id="PF01979">
    <property type="entry name" value="Amidohydro_1"/>
    <property type="match status" value="1"/>
</dbReference>
<dbReference type="InterPro" id="IPR006680">
    <property type="entry name" value="Amidohydro-rel"/>
</dbReference>
<dbReference type="PANTHER" id="PTHR43794:SF11">
    <property type="entry name" value="AMIDOHYDROLASE-RELATED DOMAIN-CONTAINING PROTEIN"/>
    <property type="match status" value="1"/>
</dbReference>
<accession>A0ABT8YBW5</accession>
<dbReference type="Gene3D" id="3.20.20.140">
    <property type="entry name" value="Metal-dependent hydrolases"/>
    <property type="match status" value="2"/>
</dbReference>
<keyword evidence="2" id="KW-0378">Hydrolase</keyword>
<dbReference type="SUPFAM" id="SSF51556">
    <property type="entry name" value="Metallo-dependent hydrolases"/>
    <property type="match status" value="1"/>
</dbReference>
<reference evidence="4" key="1">
    <citation type="submission" date="2023-07" db="EMBL/GenBank/DDBJ databases">
        <authorList>
            <person name="Kim M."/>
        </authorList>
    </citation>
    <scope>NUCLEOTIDE SEQUENCE</scope>
    <source>
        <strain evidence="4">BIUV-7</strain>
    </source>
</reference>
<proteinExistence type="inferred from homology"/>
<evidence type="ECO:0000259" key="3">
    <source>
        <dbReference type="Pfam" id="PF01979"/>
    </source>
</evidence>
<comment type="similarity">
    <text evidence="1">Belongs to the metallo-dependent hydrolases superfamily. ATZ/TRZ family.</text>
</comment>
<evidence type="ECO:0000313" key="4">
    <source>
        <dbReference type="EMBL" id="MDO6415836.1"/>
    </source>
</evidence>
<dbReference type="RefSeq" id="WP_303544367.1">
    <property type="nucleotide sequence ID" value="NZ_JAUOTP010000007.1"/>
</dbReference>
<evidence type="ECO:0000313" key="5">
    <source>
        <dbReference type="Proteomes" id="UP001169764"/>
    </source>
</evidence>
<dbReference type="InterPro" id="IPR050287">
    <property type="entry name" value="MTA/SAH_deaminase"/>
</dbReference>
<keyword evidence="5" id="KW-1185">Reference proteome</keyword>
<evidence type="ECO:0000256" key="1">
    <source>
        <dbReference type="ARBA" id="ARBA00006745"/>
    </source>
</evidence>